<accession>A0ABX0ZMJ8</accession>
<dbReference type="RefSeq" id="WP_167981754.1">
    <property type="nucleotide sequence ID" value="NZ_JAATEJ010000003.1"/>
</dbReference>
<feature type="region of interest" description="Disordered" evidence="1">
    <location>
        <begin position="111"/>
        <end position="139"/>
    </location>
</feature>
<evidence type="ECO:0000256" key="1">
    <source>
        <dbReference type="SAM" id="MobiDB-lite"/>
    </source>
</evidence>
<name>A0ABX0ZMJ8_9ACTN</name>
<dbReference type="Proteomes" id="UP000734511">
    <property type="component" value="Unassembled WGS sequence"/>
</dbReference>
<gene>
    <name evidence="2" type="ORF">HCN08_05580</name>
</gene>
<sequence length="139" mass="14922">MTAPDSIPMNGRAPTPDPPTICSAMTVLPDPLARTALAWTGDHHGDPADIRDLRCTLESHTGGYHYALVHDVAGNTAVWSRWPQGSIPDTLLVLPDCLATHPDHGGCSEYEGHPGGHTWQLHDPWNPRPARPEGTADAS</sequence>
<dbReference type="EMBL" id="JAATEJ010000003">
    <property type="protein sequence ID" value="NJP42883.1"/>
    <property type="molecule type" value="Genomic_DNA"/>
</dbReference>
<proteinExistence type="predicted"/>
<evidence type="ECO:0000313" key="3">
    <source>
        <dbReference type="Proteomes" id="UP000734511"/>
    </source>
</evidence>
<organism evidence="2 3">
    <name type="scientific">Actinacidiphila epipremni</name>
    <dbReference type="NCBI Taxonomy" id="2053013"/>
    <lineage>
        <taxon>Bacteria</taxon>
        <taxon>Bacillati</taxon>
        <taxon>Actinomycetota</taxon>
        <taxon>Actinomycetes</taxon>
        <taxon>Kitasatosporales</taxon>
        <taxon>Streptomycetaceae</taxon>
        <taxon>Actinacidiphila</taxon>
    </lineage>
</organism>
<comment type="caution">
    <text evidence="2">The sequence shown here is derived from an EMBL/GenBank/DDBJ whole genome shotgun (WGS) entry which is preliminary data.</text>
</comment>
<evidence type="ECO:0000313" key="2">
    <source>
        <dbReference type="EMBL" id="NJP42883.1"/>
    </source>
</evidence>
<reference evidence="2 3" key="1">
    <citation type="submission" date="2020-03" db="EMBL/GenBank/DDBJ databases">
        <title>WGS of actinomycetes isolated from Thailand.</title>
        <authorList>
            <person name="Thawai C."/>
        </authorList>
    </citation>
    <scope>NUCLEOTIDE SEQUENCE [LARGE SCALE GENOMIC DNA]</scope>
    <source>
        <strain evidence="2 3">PRB2-1</strain>
    </source>
</reference>
<protein>
    <submittedName>
        <fullName evidence="2">Uncharacterized protein</fullName>
    </submittedName>
</protein>
<keyword evidence="3" id="KW-1185">Reference proteome</keyword>